<dbReference type="STRING" id="568069.A0A1J1I3R3"/>
<dbReference type="SUPFAM" id="SSF54695">
    <property type="entry name" value="POZ domain"/>
    <property type="match status" value="1"/>
</dbReference>
<dbReference type="Proteomes" id="UP000183832">
    <property type="component" value="Unassembled WGS sequence"/>
</dbReference>
<evidence type="ECO:0000259" key="1">
    <source>
        <dbReference type="PROSITE" id="PS50097"/>
    </source>
</evidence>
<reference evidence="3 4" key="1">
    <citation type="submission" date="2015-04" db="EMBL/GenBank/DDBJ databases">
        <authorList>
            <person name="Syromyatnikov M.Y."/>
            <person name="Popov V.N."/>
        </authorList>
    </citation>
    <scope>NUCLEOTIDE SEQUENCE [LARGE SCALE GENOMIC DNA]</scope>
</reference>
<dbReference type="PANTHER" id="PTHR24410">
    <property type="entry name" value="HL07962P-RELATED"/>
    <property type="match status" value="1"/>
</dbReference>
<dbReference type="AlphaFoldDB" id="A0A1J1I3R3"/>
<dbReference type="PROSITE" id="PS50097">
    <property type="entry name" value="BTB"/>
    <property type="match status" value="1"/>
</dbReference>
<name>A0A1J1I3R3_9DIPT</name>
<feature type="domain" description="TLDc" evidence="2">
    <location>
        <begin position="340"/>
        <end position="514"/>
    </location>
</feature>
<dbReference type="InterPro" id="IPR051481">
    <property type="entry name" value="BTB-POZ/Galectin-3-binding"/>
</dbReference>
<dbReference type="InterPro" id="IPR006571">
    <property type="entry name" value="TLDc_dom"/>
</dbReference>
<proteinExistence type="predicted"/>
<dbReference type="InterPro" id="IPR011333">
    <property type="entry name" value="SKP1/BTB/POZ_sf"/>
</dbReference>
<dbReference type="InterPro" id="IPR011705">
    <property type="entry name" value="BACK"/>
</dbReference>
<dbReference type="SMART" id="SM00225">
    <property type="entry name" value="BTB"/>
    <property type="match status" value="1"/>
</dbReference>
<feature type="domain" description="BTB" evidence="1">
    <location>
        <begin position="37"/>
        <end position="124"/>
    </location>
</feature>
<evidence type="ECO:0000313" key="4">
    <source>
        <dbReference type="Proteomes" id="UP000183832"/>
    </source>
</evidence>
<dbReference type="Pfam" id="PF07707">
    <property type="entry name" value="BACK"/>
    <property type="match status" value="1"/>
</dbReference>
<dbReference type="SMART" id="SM00584">
    <property type="entry name" value="TLDc"/>
    <property type="match status" value="1"/>
</dbReference>
<dbReference type="PANTHER" id="PTHR24410:SF34">
    <property type="entry name" value="LD40565P"/>
    <property type="match status" value="1"/>
</dbReference>
<organism evidence="3 4">
    <name type="scientific">Clunio marinus</name>
    <dbReference type="NCBI Taxonomy" id="568069"/>
    <lineage>
        <taxon>Eukaryota</taxon>
        <taxon>Metazoa</taxon>
        <taxon>Ecdysozoa</taxon>
        <taxon>Arthropoda</taxon>
        <taxon>Hexapoda</taxon>
        <taxon>Insecta</taxon>
        <taxon>Pterygota</taxon>
        <taxon>Neoptera</taxon>
        <taxon>Endopterygota</taxon>
        <taxon>Diptera</taxon>
        <taxon>Nematocera</taxon>
        <taxon>Chironomoidea</taxon>
        <taxon>Chironomidae</taxon>
        <taxon>Clunio</taxon>
    </lineage>
</organism>
<dbReference type="SMART" id="SM00875">
    <property type="entry name" value="BACK"/>
    <property type="match status" value="1"/>
</dbReference>
<dbReference type="OrthoDB" id="25620at2759"/>
<sequence length="514" mass="57327">MGTKIPADRIYHSDKVLAGVPQLLDDFHKLIDDQESADVVFLLGREEERIYAHRLILMTRCKSFQVSPGASASKMRSEICRIPGSTVLPSPAGTPTLIRLPHIRHEDFRQFITYVYTAKIILHDSKVFQIMNIAHDLGLTDLKTACQDHVIATMSVGNACTFLTSAMEIQEKIGGKCADSFVDRCIAYIGEHANECVKSSGFLNLSKEAIIKIISSDFLCLEEENVFRAVLEWSKNQAGVTQPLAHWNDEERQRVCKYLSPIIHHVRILLIDSQVFAEEIEPTGAVPMELVLERYRFAALQSNQKQGIQNIPPPPLPSSSSDADKRLQPRLSLNLYPGSNILRNDKMHLQATLNGFFGNPKQTWRLVYRASIHGFTAAAFHRHCDGIAPLMVIALGNRGEISGGFTDVAFTKTNRKGGYIQSERAFLFALSSPQPNFQIAKFDIVKKPYSICYHKDCGPIFGAGADLLIANSCNTNMDSYSNLPHSYDGANANYTSLFGDYNFTIPDYEVFTLG</sequence>
<accession>A0A1J1I3R3</accession>
<evidence type="ECO:0000313" key="3">
    <source>
        <dbReference type="EMBL" id="CRK94933.1"/>
    </source>
</evidence>
<dbReference type="Gene3D" id="1.25.40.420">
    <property type="match status" value="1"/>
</dbReference>
<evidence type="ECO:0000259" key="2">
    <source>
        <dbReference type="PROSITE" id="PS51886"/>
    </source>
</evidence>
<dbReference type="Pfam" id="PF00651">
    <property type="entry name" value="BTB"/>
    <property type="match status" value="1"/>
</dbReference>
<keyword evidence="4" id="KW-1185">Reference proteome</keyword>
<dbReference type="InterPro" id="IPR000210">
    <property type="entry name" value="BTB/POZ_dom"/>
</dbReference>
<gene>
    <name evidence="3" type="primary">putative BTB</name>
    <name evidence="3" type="ORF">CLUMA_CG008424</name>
</gene>
<dbReference type="EMBL" id="CVRI01000040">
    <property type="protein sequence ID" value="CRK94933.1"/>
    <property type="molecule type" value="Genomic_DNA"/>
</dbReference>
<dbReference type="Gene3D" id="3.30.710.10">
    <property type="entry name" value="Potassium Channel Kv1.1, Chain A"/>
    <property type="match status" value="1"/>
</dbReference>
<dbReference type="PROSITE" id="PS51886">
    <property type="entry name" value="TLDC"/>
    <property type="match status" value="1"/>
</dbReference>
<protein>
    <submittedName>
        <fullName evidence="3">CLUMA_CG008424, isoform A</fullName>
    </submittedName>
</protein>
<dbReference type="Pfam" id="PF07534">
    <property type="entry name" value="TLD"/>
    <property type="match status" value="1"/>
</dbReference>